<dbReference type="SUPFAM" id="SSF51679">
    <property type="entry name" value="Bacterial luciferase-like"/>
    <property type="match status" value="1"/>
</dbReference>
<proteinExistence type="predicted"/>
<evidence type="ECO:0000256" key="1">
    <source>
        <dbReference type="SAM" id="MobiDB-lite"/>
    </source>
</evidence>
<dbReference type="EMBL" id="JAQQWI010000015">
    <property type="protein sequence ID" value="KAK8012999.1"/>
    <property type="molecule type" value="Genomic_DNA"/>
</dbReference>
<dbReference type="InterPro" id="IPR036661">
    <property type="entry name" value="Luciferase-like_sf"/>
</dbReference>
<feature type="compositionally biased region" description="Basic residues" evidence="1">
    <location>
        <begin position="150"/>
        <end position="169"/>
    </location>
</feature>
<comment type="caution">
    <text evidence="2">The sequence shown here is derived from an EMBL/GenBank/DDBJ whole genome shotgun (WGS) entry which is preliminary data.</text>
</comment>
<feature type="region of interest" description="Disordered" evidence="1">
    <location>
        <begin position="144"/>
        <end position="176"/>
    </location>
</feature>
<sequence length="357" mass="39310">MEPESANKEIEGWISRGLMVPARIMERLDAEAADGRALGEEEQAELQKTFSAIEGQALSPAALLNLLQTRVGFSTGSPLSEEAANVLFRCLWYLSTIPFPPNPSKDQSPPPSLTIAQTTRGLAWLLPGRCRVMIGQGNLSRSRTAADHRRLLRRGPRRPSCPQRHRGPRPHQDWPVVNRDGDGDELFHDLLEVLYATQPRGPVWLAPVDRDGFRWAAKGIVAQLPSAASSSSPNNGSGITNRLPLLDSLAVPRGRLEAVVMLALAAGCLLEEGEEDTEGDGKVEGRQTRPVVQLKLSEVDEAALDRVVAPFCGHDKATELVSWPMFDDALRDNPDLFNSLYEVMSRALFNQRWETTV</sequence>
<dbReference type="Proteomes" id="UP001396898">
    <property type="component" value="Unassembled WGS sequence"/>
</dbReference>
<name>A0ABR1RI85_9PEZI</name>
<gene>
    <name evidence="2" type="ORF">PG991_010374</name>
</gene>
<accession>A0ABR1RI85</accession>
<keyword evidence="3" id="KW-1185">Reference proteome</keyword>
<evidence type="ECO:0000313" key="2">
    <source>
        <dbReference type="EMBL" id="KAK8012999.1"/>
    </source>
</evidence>
<protein>
    <submittedName>
        <fullName evidence="2">Uncharacterized protein</fullName>
    </submittedName>
</protein>
<evidence type="ECO:0000313" key="3">
    <source>
        <dbReference type="Proteomes" id="UP001396898"/>
    </source>
</evidence>
<organism evidence="2 3">
    <name type="scientific">Apiospora marii</name>
    <dbReference type="NCBI Taxonomy" id="335849"/>
    <lineage>
        <taxon>Eukaryota</taxon>
        <taxon>Fungi</taxon>
        <taxon>Dikarya</taxon>
        <taxon>Ascomycota</taxon>
        <taxon>Pezizomycotina</taxon>
        <taxon>Sordariomycetes</taxon>
        <taxon>Xylariomycetidae</taxon>
        <taxon>Amphisphaeriales</taxon>
        <taxon>Apiosporaceae</taxon>
        <taxon>Apiospora</taxon>
    </lineage>
</organism>
<reference evidence="2 3" key="1">
    <citation type="submission" date="2023-01" db="EMBL/GenBank/DDBJ databases">
        <title>Analysis of 21 Apiospora genomes using comparative genomics revels a genus with tremendous synthesis potential of carbohydrate active enzymes and secondary metabolites.</title>
        <authorList>
            <person name="Sorensen T."/>
        </authorList>
    </citation>
    <scope>NUCLEOTIDE SEQUENCE [LARGE SCALE GENOMIC DNA]</scope>
    <source>
        <strain evidence="2 3">CBS 20057</strain>
    </source>
</reference>